<dbReference type="Proteomes" id="UP000504606">
    <property type="component" value="Unplaced"/>
</dbReference>
<feature type="compositionally biased region" description="Basic and acidic residues" evidence="3">
    <location>
        <begin position="88"/>
        <end position="97"/>
    </location>
</feature>
<proteinExistence type="inferred from homology"/>
<dbReference type="AlphaFoldDB" id="A0A6J1THR7"/>
<evidence type="ECO:0000313" key="7">
    <source>
        <dbReference type="RefSeq" id="XP_026290386.1"/>
    </source>
</evidence>
<dbReference type="RefSeq" id="XP_026290386.1">
    <property type="nucleotide sequence ID" value="XM_026434601.2"/>
</dbReference>
<organism evidence="5 7">
    <name type="scientific">Frankliniella occidentalis</name>
    <name type="common">Western flower thrips</name>
    <name type="synonym">Euthrips occidentalis</name>
    <dbReference type="NCBI Taxonomy" id="133901"/>
    <lineage>
        <taxon>Eukaryota</taxon>
        <taxon>Metazoa</taxon>
        <taxon>Ecdysozoa</taxon>
        <taxon>Arthropoda</taxon>
        <taxon>Hexapoda</taxon>
        <taxon>Insecta</taxon>
        <taxon>Pterygota</taxon>
        <taxon>Neoptera</taxon>
        <taxon>Paraneoptera</taxon>
        <taxon>Thysanoptera</taxon>
        <taxon>Terebrantia</taxon>
        <taxon>Thripoidea</taxon>
        <taxon>Thripidae</taxon>
        <taxon>Frankliniella</taxon>
    </lineage>
</organism>
<feature type="region of interest" description="Disordered" evidence="3">
    <location>
        <begin position="1"/>
        <end position="57"/>
    </location>
</feature>
<dbReference type="Gene3D" id="1.10.8.1120">
    <property type="entry name" value="Histone RNA hairpin-binding protein RNA-binding domain"/>
    <property type="match status" value="1"/>
</dbReference>
<protein>
    <submittedName>
        <fullName evidence="6 7">Uncharacterized protein LOC113215047</fullName>
    </submittedName>
</protein>
<evidence type="ECO:0000256" key="1">
    <source>
        <dbReference type="ARBA" id="ARBA00006151"/>
    </source>
</evidence>
<dbReference type="OrthoDB" id="265795at2759"/>
<evidence type="ECO:0000256" key="2">
    <source>
        <dbReference type="ARBA" id="ARBA00022884"/>
    </source>
</evidence>
<dbReference type="KEGG" id="foc:113215047"/>
<dbReference type="Pfam" id="PF15247">
    <property type="entry name" value="SLBP_RNA_bind"/>
    <property type="match status" value="1"/>
</dbReference>
<evidence type="ECO:0000256" key="3">
    <source>
        <dbReference type="SAM" id="MobiDB-lite"/>
    </source>
</evidence>
<feature type="compositionally biased region" description="Basic and acidic residues" evidence="3">
    <location>
        <begin position="183"/>
        <end position="197"/>
    </location>
</feature>
<dbReference type="GO" id="GO:0003729">
    <property type="term" value="F:mRNA binding"/>
    <property type="evidence" value="ECO:0007669"/>
    <property type="project" value="InterPro"/>
</dbReference>
<feature type="region of interest" description="Disordered" evidence="3">
    <location>
        <begin position="356"/>
        <end position="423"/>
    </location>
</feature>
<feature type="compositionally biased region" description="Basic and acidic residues" evidence="3">
    <location>
        <begin position="396"/>
        <end position="423"/>
    </location>
</feature>
<sequence>MTETRSSRKSWLEVMEDEEFERESASPAVKSIVKKEPADKRTNSKCSREDSTVDQPMDVDKVVVKLEPMEDIPEEKEVKSGSVRVKKEKKEKGAEVKLKGAESGWASLVHVKEEEKTNLTPGKLTFAQICAKSSNSPVMAIKSETEDKIKPNSSKSYSSPEKKERKRSLFPDKSSESESFGILDEKIMESPCKDIREIMTNIHMDSPLKQDENADTTGTRRTSPRKAVLLKKRDLRDALRSPNKGEGSRKRTREKSKGQESPATKIPHVSTSPPSKSGSPKVRAPKLQFETDKEVLGRRAKQVEYGKNTLGYQRYLEMVPKEKREKKHPKTPPKHLKYSRRAWDGLVKVWRQKLHFWDPPKDGEEAPTEFPDNWDNLSDYTDTTSDMSESLPNTPKSERKSKYKREVSQSDSESDAKECVQSC</sequence>
<feature type="region of interest" description="Disordered" evidence="3">
    <location>
        <begin position="135"/>
        <end position="295"/>
    </location>
</feature>
<gene>
    <name evidence="6 7" type="primary">LOC113215047</name>
</gene>
<dbReference type="GeneID" id="113215047"/>
<feature type="domain" description="Histone RNA hairpin-binding protein RNA-binding" evidence="4">
    <location>
        <begin position="291"/>
        <end position="359"/>
    </location>
</feature>
<dbReference type="GO" id="GO:0071204">
    <property type="term" value="C:histone pre-mRNA 3'end processing complex"/>
    <property type="evidence" value="ECO:0007669"/>
    <property type="project" value="TreeGrafter"/>
</dbReference>
<dbReference type="PANTHER" id="PTHR17408:SF0">
    <property type="entry name" value="HISTONE RNA HAIRPIN-BINDING PROTEIN"/>
    <property type="match status" value="1"/>
</dbReference>
<dbReference type="GO" id="GO:0007076">
    <property type="term" value="P:mitotic chromosome condensation"/>
    <property type="evidence" value="ECO:0007669"/>
    <property type="project" value="UniProtKB-ARBA"/>
</dbReference>
<feature type="compositionally biased region" description="Polar residues" evidence="3">
    <location>
        <begin position="375"/>
        <end position="395"/>
    </location>
</feature>
<evidence type="ECO:0000313" key="6">
    <source>
        <dbReference type="RefSeq" id="XP_026290385.1"/>
    </source>
</evidence>
<dbReference type="InterPro" id="IPR029344">
    <property type="entry name" value="SLBP_RNA_bind"/>
</dbReference>
<dbReference type="CTD" id="7884"/>
<reference evidence="6 7" key="1">
    <citation type="submission" date="2025-04" db="UniProtKB">
        <authorList>
            <consortium name="RefSeq"/>
        </authorList>
    </citation>
    <scope>IDENTIFICATION</scope>
    <source>
        <tissue evidence="6 7">Whole organism</tissue>
    </source>
</reference>
<feature type="region of interest" description="Disordered" evidence="3">
    <location>
        <begin position="72"/>
        <end position="97"/>
    </location>
</feature>
<keyword evidence="5" id="KW-1185">Reference proteome</keyword>
<feature type="compositionally biased region" description="Basic residues" evidence="3">
    <location>
        <begin position="324"/>
        <end position="337"/>
    </location>
</feature>
<dbReference type="RefSeq" id="XP_026290385.1">
    <property type="nucleotide sequence ID" value="XM_026434600.2"/>
</dbReference>
<comment type="similarity">
    <text evidence="1">Belongs to the SLBP family.</text>
</comment>
<accession>A0A6J1THR7</accession>
<keyword evidence="2" id="KW-0694">RNA-binding</keyword>
<evidence type="ECO:0000259" key="4">
    <source>
        <dbReference type="Pfam" id="PF15247"/>
    </source>
</evidence>
<dbReference type="GO" id="GO:0006398">
    <property type="term" value="P:mRNA 3'-end processing by stem-loop binding and cleavage"/>
    <property type="evidence" value="ECO:0007669"/>
    <property type="project" value="TreeGrafter"/>
</dbReference>
<feature type="compositionally biased region" description="Basic and acidic residues" evidence="3">
    <location>
        <begin position="33"/>
        <end position="51"/>
    </location>
</feature>
<dbReference type="InterPro" id="IPR026502">
    <property type="entry name" value="SLBP1/SLBP2"/>
</dbReference>
<dbReference type="GO" id="GO:0005737">
    <property type="term" value="C:cytoplasm"/>
    <property type="evidence" value="ECO:0007669"/>
    <property type="project" value="TreeGrafter"/>
</dbReference>
<feature type="region of interest" description="Disordered" evidence="3">
    <location>
        <begin position="317"/>
        <end position="337"/>
    </location>
</feature>
<dbReference type="PANTHER" id="PTHR17408">
    <property type="entry name" value="HISTONE RNA HAIRPIN-BINDING PROTEIN"/>
    <property type="match status" value="1"/>
</dbReference>
<dbReference type="FunFam" id="1.10.8.1120:FF:000001">
    <property type="entry name" value="Histone RNA hairpin-binding protein-like"/>
    <property type="match status" value="1"/>
</dbReference>
<name>A0A6J1THR7_FRAOC</name>
<feature type="compositionally biased region" description="Basic and acidic residues" evidence="3">
    <location>
        <begin position="160"/>
        <end position="176"/>
    </location>
</feature>
<feature type="compositionally biased region" description="Low complexity" evidence="3">
    <location>
        <begin position="270"/>
        <end position="281"/>
    </location>
</feature>
<dbReference type="InterPro" id="IPR038294">
    <property type="entry name" value="SLBP_RNA_bind_sf"/>
</dbReference>
<dbReference type="GO" id="GO:0051028">
    <property type="term" value="P:mRNA transport"/>
    <property type="evidence" value="ECO:0007669"/>
    <property type="project" value="TreeGrafter"/>
</dbReference>
<evidence type="ECO:0000313" key="5">
    <source>
        <dbReference type="Proteomes" id="UP000504606"/>
    </source>
</evidence>
<dbReference type="GO" id="GO:0071207">
    <property type="term" value="F:histone pre-mRNA stem-loop binding"/>
    <property type="evidence" value="ECO:0007669"/>
    <property type="project" value="TreeGrafter"/>
</dbReference>